<comment type="catalytic activity">
    <reaction evidence="7">
        <text>L-threonyl-[protein] + ATP = O-phospho-L-threonyl-[protein] + ADP + H(+)</text>
        <dbReference type="Rhea" id="RHEA:46608"/>
        <dbReference type="Rhea" id="RHEA-COMP:11060"/>
        <dbReference type="Rhea" id="RHEA-COMP:11605"/>
        <dbReference type="ChEBI" id="CHEBI:15378"/>
        <dbReference type="ChEBI" id="CHEBI:30013"/>
        <dbReference type="ChEBI" id="CHEBI:30616"/>
        <dbReference type="ChEBI" id="CHEBI:61977"/>
        <dbReference type="ChEBI" id="CHEBI:456216"/>
        <dbReference type="EC" id="2.7.11.21"/>
    </reaction>
</comment>
<dbReference type="Pfam" id="PF00659">
    <property type="entry name" value="POLO_box"/>
    <property type="match status" value="1"/>
</dbReference>
<dbReference type="AlphaFoldDB" id="A0A1C7NQD8"/>
<dbReference type="OrthoDB" id="408964at2759"/>
<dbReference type="GO" id="GO:0005524">
    <property type="term" value="F:ATP binding"/>
    <property type="evidence" value="ECO:0007669"/>
    <property type="project" value="UniProtKB-UniRule"/>
</dbReference>
<feature type="domain" description="Protein kinase" evidence="9">
    <location>
        <begin position="123"/>
        <end position="382"/>
    </location>
</feature>
<dbReference type="EMBL" id="LUGH01000019">
    <property type="protein sequence ID" value="OBZ91180.1"/>
    <property type="molecule type" value="Genomic_DNA"/>
</dbReference>
<dbReference type="InterPro" id="IPR011009">
    <property type="entry name" value="Kinase-like_dom_sf"/>
</dbReference>
<dbReference type="CDD" id="cd13118">
    <property type="entry name" value="POLO_box_1"/>
    <property type="match status" value="1"/>
</dbReference>
<evidence type="ECO:0000259" key="9">
    <source>
        <dbReference type="PROSITE" id="PS50011"/>
    </source>
</evidence>
<feature type="compositionally biased region" description="Polar residues" evidence="8">
    <location>
        <begin position="483"/>
        <end position="494"/>
    </location>
</feature>
<feature type="compositionally biased region" description="Polar residues" evidence="8">
    <location>
        <begin position="1"/>
        <end position="17"/>
    </location>
</feature>
<dbReference type="Proteomes" id="UP000093000">
    <property type="component" value="Unassembled WGS sequence"/>
</dbReference>
<evidence type="ECO:0000256" key="7">
    <source>
        <dbReference type="RuleBase" id="RU361162"/>
    </source>
</evidence>
<dbReference type="Pfam" id="PF00069">
    <property type="entry name" value="Pkinase"/>
    <property type="match status" value="1"/>
</dbReference>
<sequence length="728" mass="84094">MSSQQRSRVQSLNSRAESQQRRSDDGPGLSANQLGKLEVIIPKHLSKQMSPKVDAGLKPLQTNKKPLRAQRPQLQEILNYYTEEPLKENAPEKEKKKPRPEYHLVEEHNVPTVIRDYKRKRQYKKLECLGQGAFAKVYRVATMEGQFMAAKVISKSSLLDQRLRNKILAEINIHRSLKHDNIVKFYHCIEDKNNIYLLLELCQNKTLSQMVRNRGGLLTELEVRYYMGQIFTVLRYLSDNRILHRDLKMSNVLLDANMDCKIGDFGLAALMLNKEDRKKTVCGTPHYIAPEILFSQGHDHRADIWSAGILMFNLLCGKRPFHHQETKKLYQQVRDNEIKAQFNFPSKEYDISDYAKNLITKLLVNNPDQRLSVIEALKHPFFQKPIPDKIPQSAFFRPPEYKELFEPSEDAYLTQSKVAMAIHRARDENECYVDCDIQPPLTLMDHTMYDPRSQYPMPHDVASQGSLVIPSTVASKKRAASIKSHTNNDNQSLPDLNPEITPSSSKRLCSHSKSTPTKSLQQQDKEDKEDAKKKPDEDLFKAFSSLSSFTDQTKDKHTPFAVPTALPSRKPMMEEMADNLKVMIHRTSSGQQQRRNENPKQDKEFQWNHHNVFLQTWVDFSSSYGFAYRLSDSTYGCLFNDGSTLTTIDEKAEDNRYVEQEYTTIPAELKKKCHILKQFRIYEGPELVHRQVAPKATKCTKIHLFKYFVTDNAIAFRLNNGVLQVRIS</sequence>
<organism evidence="11 12">
    <name type="scientific">Choanephora cucurbitarum</name>
    <dbReference type="NCBI Taxonomy" id="101091"/>
    <lineage>
        <taxon>Eukaryota</taxon>
        <taxon>Fungi</taxon>
        <taxon>Fungi incertae sedis</taxon>
        <taxon>Mucoromycota</taxon>
        <taxon>Mucoromycotina</taxon>
        <taxon>Mucoromycetes</taxon>
        <taxon>Mucorales</taxon>
        <taxon>Mucorineae</taxon>
        <taxon>Choanephoraceae</taxon>
        <taxon>Choanephoroideae</taxon>
        <taxon>Choanephora</taxon>
    </lineage>
</organism>
<evidence type="ECO:0000313" key="11">
    <source>
        <dbReference type="EMBL" id="OBZ91180.1"/>
    </source>
</evidence>
<feature type="region of interest" description="Disordered" evidence="8">
    <location>
        <begin position="50"/>
        <end position="69"/>
    </location>
</feature>
<evidence type="ECO:0000256" key="8">
    <source>
        <dbReference type="SAM" id="MobiDB-lite"/>
    </source>
</evidence>
<dbReference type="PROSITE" id="PS50078">
    <property type="entry name" value="POLO_BOX"/>
    <property type="match status" value="1"/>
</dbReference>
<dbReference type="PANTHER" id="PTHR24345">
    <property type="entry name" value="SERINE/THREONINE-PROTEIN KINASE PLK"/>
    <property type="match status" value="1"/>
</dbReference>
<dbReference type="InterPro" id="IPR036947">
    <property type="entry name" value="POLO_box_dom_sf"/>
</dbReference>
<keyword evidence="12" id="KW-1185">Reference proteome</keyword>
<keyword evidence="4 7" id="KW-0418">Kinase</keyword>
<proteinExistence type="inferred from homology"/>
<dbReference type="STRING" id="101091.A0A1C7NQD8"/>
<dbReference type="EC" id="2.7.11.21" evidence="7"/>
<evidence type="ECO:0000256" key="2">
    <source>
        <dbReference type="ARBA" id="ARBA00022679"/>
    </source>
</evidence>
<dbReference type="FunFam" id="3.30.200.20:FF:000042">
    <property type="entry name" value="Aurora kinase A"/>
    <property type="match status" value="1"/>
</dbReference>
<dbReference type="Gene3D" id="1.10.510.10">
    <property type="entry name" value="Transferase(Phosphotransferase) domain 1"/>
    <property type="match status" value="1"/>
</dbReference>
<dbReference type="InterPro" id="IPR000719">
    <property type="entry name" value="Prot_kinase_dom"/>
</dbReference>
<dbReference type="GO" id="GO:0005634">
    <property type="term" value="C:nucleus"/>
    <property type="evidence" value="ECO:0007669"/>
    <property type="project" value="TreeGrafter"/>
</dbReference>
<dbReference type="InterPro" id="IPR033701">
    <property type="entry name" value="POLO_box_1"/>
</dbReference>
<feature type="compositionally biased region" description="Low complexity" evidence="8">
    <location>
        <begin position="503"/>
        <end position="514"/>
    </location>
</feature>
<dbReference type="SUPFAM" id="SSF82615">
    <property type="entry name" value="Polo-box domain"/>
    <property type="match status" value="1"/>
</dbReference>
<dbReference type="Gene3D" id="3.30.1120.30">
    <property type="entry name" value="POLO box domain"/>
    <property type="match status" value="1"/>
</dbReference>
<evidence type="ECO:0000256" key="5">
    <source>
        <dbReference type="ARBA" id="ARBA00022840"/>
    </source>
</evidence>
<dbReference type="FunCoup" id="A0A1C7NQD8">
    <property type="interactions" value="347"/>
</dbReference>
<evidence type="ECO:0000256" key="4">
    <source>
        <dbReference type="ARBA" id="ARBA00022777"/>
    </source>
</evidence>
<evidence type="ECO:0000256" key="1">
    <source>
        <dbReference type="ARBA" id="ARBA00022527"/>
    </source>
</evidence>
<evidence type="ECO:0000256" key="6">
    <source>
        <dbReference type="PROSITE-ProRule" id="PRU10141"/>
    </source>
</evidence>
<name>A0A1C7NQD8_9FUNG</name>
<dbReference type="PROSITE" id="PS00107">
    <property type="entry name" value="PROTEIN_KINASE_ATP"/>
    <property type="match status" value="1"/>
</dbReference>
<evidence type="ECO:0000313" key="12">
    <source>
        <dbReference type="Proteomes" id="UP000093000"/>
    </source>
</evidence>
<dbReference type="Gene3D" id="3.30.200.20">
    <property type="entry name" value="Phosphorylase Kinase, domain 1"/>
    <property type="match status" value="1"/>
</dbReference>
<keyword evidence="1 7" id="KW-0723">Serine/threonine-protein kinase</keyword>
<evidence type="ECO:0000256" key="3">
    <source>
        <dbReference type="ARBA" id="ARBA00022741"/>
    </source>
</evidence>
<protein>
    <recommendedName>
        <fullName evidence="7">Serine/threonine-protein kinase</fullName>
        <ecNumber evidence="7">2.7.11.21</ecNumber>
    </recommendedName>
</protein>
<dbReference type="InterPro" id="IPR008271">
    <property type="entry name" value="Ser/Thr_kinase_AS"/>
</dbReference>
<dbReference type="PANTHER" id="PTHR24345:SF0">
    <property type="entry name" value="CELL CYCLE SERINE_THREONINE-PROTEIN KINASE CDC5_MSD2"/>
    <property type="match status" value="1"/>
</dbReference>
<feature type="binding site" evidence="6">
    <location>
        <position position="151"/>
    </location>
    <ligand>
        <name>ATP</name>
        <dbReference type="ChEBI" id="CHEBI:30616"/>
    </ligand>
</feature>
<feature type="compositionally biased region" description="Basic and acidic residues" evidence="8">
    <location>
        <begin position="523"/>
        <end position="537"/>
    </location>
</feature>
<comment type="caution">
    <text evidence="11">The sequence shown here is derived from an EMBL/GenBank/DDBJ whole genome shotgun (WGS) entry which is preliminary data.</text>
</comment>
<keyword evidence="5 6" id="KW-0067">ATP-binding</keyword>
<accession>A0A1C7NQD8</accession>
<dbReference type="InterPro" id="IPR000959">
    <property type="entry name" value="POLO_box_dom"/>
</dbReference>
<feature type="domain" description="POLO box" evidence="10">
    <location>
        <begin position="613"/>
        <end position="685"/>
    </location>
</feature>
<evidence type="ECO:0000259" key="10">
    <source>
        <dbReference type="PROSITE" id="PS50078"/>
    </source>
</evidence>
<comment type="similarity">
    <text evidence="7">Belongs to the protein kinase superfamily. Ser/Thr protein kinase family. CDC5/Polo subfamily.</text>
</comment>
<keyword evidence="2 7" id="KW-0808">Transferase</keyword>
<keyword evidence="3 6" id="KW-0547">Nucleotide-binding</keyword>
<dbReference type="InterPro" id="IPR017441">
    <property type="entry name" value="Protein_kinase_ATP_BS"/>
</dbReference>
<dbReference type="PROSITE" id="PS50011">
    <property type="entry name" value="PROTEIN_KINASE_DOM"/>
    <property type="match status" value="1"/>
</dbReference>
<feature type="region of interest" description="Disordered" evidence="8">
    <location>
        <begin position="1"/>
        <end position="35"/>
    </location>
</feature>
<dbReference type="SUPFAM" id="SSF56112">
    <property type="entry name" value="Protein kinase-like (PK-like)"/>
    <property type="match status" value="1"/>
</dbReference>
<dbReference type="SMART" id="SM00220">
    <property type="entry name" value="S_TKc"/>
    <property type="match status" value="1"/>
</dbReference>
<reference evidence="11 12" key="1">
    <citation type="submission" date="2016-03" db="EMBL/GenBank/DDBJ databases">
        <title>Choanephora cucurbitarum.</title>
        <authorList>
            <person name="Min B."/>
            <person name="Park H."/>
            <person name="Park J.-H."/>
            <person name="Shin H.-D."/>
            <person name="Choi I.-G."/>
        </authorList>
    </citation>
    <scope>NUCLEOTIDE SEQUENCE [LARGE SCALE GENOMIC DNA]</scope>
    <source>
        <strain evidence="11 12">KUS-F28377</strain>
    </source>
</reference>
<dbReference type="GO" id="GO:0004674">
    <property type="term" value="F:protein serine/threonine kinase activity"/>
    <property type="evidence" value="ECO:0007669"/>
    <property type="project" value="UniProtKB-KW"/>
</dbReference>
<gene>
    <name evidence="11" type="primary">plo1</name>
    <name evidence="11" type="ORF">A0J61_00775</name>
</gene>
<feature type="region of interest" description="Disordered" evidence="8">
    <location>
        <begin position="478"/>
        <end position="537"/>
    </location>
</feature>
<dbReference type="FunFam" id="1.10.510.10:FF:000571">
    <property type="entry name" value="Maternal embryonic leucine zipper kinase"/>
    <property type="match status" value="1"/>
</dbReference>
<dbReference type="InParanoid" id="A0A1C7NQD8"/>
<dbReference type="PROSITE" id="PS00108">
    <property type="entry name" value="PROTEIN_KINASE_ST"/>
    <property type="match status" value="1"/>
</dbReference>